<dbReference type="Proteomes" id="UP000009047">
    <property type="component" value="Chromosome"/>
</dbReference>
<evidence type="ECO:0000313" key="1">
    <source>
        <dbReference type="EMBL" id="ADK84620.1"/>
    </source>
</evidence>
<dbReference type="Pfam" id="PF19620">
    <property type="entry name" value="DUF6125"/>
    <property type="match status" value="1"/>
</dbReference>
<dbReference type="STRING" id="644282.Deba_1252"/>
<keyword evidence="2" id="KW-1185">Reference proteome</keyword>
<dbReference type="HOGENOM" id="CLU_116203_0_0_7"/>
<dbReference type="RefSeq" id="WP_013258074.1">
    <property type="nucleotide sequence ID" value="NC_014365.1"/>
</dbReference>
<organism evidence="1 2">
    <name type="scientific">Desulfarculus baarsii (strain ATCC 33931 / DSM 2075 / LMG 7858 / VKM B-1802 / 2st14)</name>
    <dbReference type="NCBI Taxonomy" id="644282"/>
    <lineage>
        <taxon>Bacteria</taxon>
        <taxon>Pseudomonadati</taxon>
        <taxon>Thermodesulfobacteriota</taxon>
        <taxon>Desulfarculia</taxon>
        <taxon>Desulfarculales</taxon>
        <taxon>Desulfarculaceae</taxon>
        <taxon>Desulfarculus</taxon>
    </lineage>
</organism>
<dbReference type="KEGG" id="dbr:Deba_1252"/>
<evidence type="ECO:0000313" key="2">
    <source>
        <dbReference type="Proteomes" id="UP000009047"/>
    </source>
</evidence>
<accession>E1QG10</accession>
<reference evidence="1 2" key="1">
    <citation type="journal article" date="2010" name="Stand. Genomic Sci.">
        <title>Complete genome sequence of Desulfarculus baarsii type strain (2st14).</title>
        <authorList>
            <person name="Sun H."/>
            <person name="Spring S."/>
            <person name="Lapidus A."/>
            <person name="Davenport K."/>
            <person name="Del Rio T.G."/>
            <person name="Tice H."/>
            <person name="Nolan M."/>
            <person name="Copeland A."/>
            <person name="Cheng J.F."/>
            <person name="Lucas S."/>
            <person name="Tapia R."/>
            <person name="Goodwin L."/>
            <person name="Pitluck S."/>
            <person name="Ivanova N."/>
            <person name="Pagani I."/>
            <person name="Mavromatis K."/>
            <person name="Ovchinnikova G."/>
            <person name="Pati A."/>
            <person name="Chen A."/>
            <person name="Palaniappan K."/>
            <person name="Hauser L."/>
            <person name="Chang Y.J."/>
            <person name="Jeffries C.D."/>
            <person name="Detter J.C."/>
            <person name="Han C."/>
            <person name="Rohde M."/>
            <person name="Brambilla E."/>
            <person name="Goker M."/>
            <person name="Woyke T."/>
            <person name="Bristow J."/>
            <person name="Eisen J.A."/>
            <person name="Markowitz V."/>
            <person name="Hugenholtz P."/>
            <person name="Kyrpides N.C."/>
            <person name="Klenk H.P."/>
            <person name="Land M."/>
        </authorList>
    </citation>
    <scope>NUCLEOTIDE SEQUENCE [LARGE SCALE GENOMIC DNA]</scope>
    <source>
        <strain evidence="2">ATCC 33931 / DSM 2075 / LMG 7858 / VKM B-1802 / 2st14</strain>
    </source>
</reference>
<proteinExistence type="predicted"/>
<name>E1QG10_DESB2</name>
<gene>
    <name evidence="1" type="ordered locus">Deba_1252</name>
</gene>
<dbReference type="EMBL" id="CP002085">
    <property type="protein sequence ID" value="ADK84620.1"/>
    <property type="molecule type" value="Genomic_DNA"/>
</dbReference>
<evidence type="ECO:0008006" key="3">
    <source>
        <dbReference type="Google" id="ProtNLM"/>
    </source>
</evidence>
<protein>
    <recommendedName>
        <fullName evidence="3">4-vinyl reductase 4VR</fullName>
    </recommendedName>
</protein>
<dbReference type="OrthoDB" id="5512294at2"/>
<sequence>MGIPAADQEMFATMDRQQLLDYIFMQVKNIWRVDGMYFLGIEKRHDIQEATDVDAECWRYMGKVEAKELKAFLGLDEPGPAEALLLLRHSSWAVSHEQKAFHLRDDGSAVFEVFNCRTQLIRLGKGLDAHPCRQVREGYLQAFVSACNPKLRLETVCCPPDRCQEGDLWCRWIISQG</sequence>
<dbReference type="eggNOG" id="ENOG502ZA7Y">
    <property type="taxonomic scope" value="Bacteria"/>
</dbReference>
<dbReference type="AlphaFoldDB" id="E1QG10"/>